<dbReference type="InterPro" id="IPR015943">
    <property type="entry name" value="WD40/YVTN_repeat-like_dom_sf"/>
</dbReference>
<comment type="caution">
    <text evidence="2">The sequence shown here is derived from an EMBL/GenBank/DDBJ whole genome shotgun (WGS) entry which is preliminary data.</text>
</comment>
<dbReference type="AlphaFoldDB" id="A0A919M272"/>
<evidence type="ECO:0000313" key="2">
    <source>
        <dbReference type="EMBL" id="GID63172.1"/>
    </source>
</evidence>
<dbReference type="SUPFAM" id="SSF50998">
    <property type="entry name" value="Quinoprotein alcohol dehydrogenase-like"/>
    <property type="match status" value="1"/>
</dbReference>
<dbReference type="PANTHER" id="PTHR34512:SF30">
    <property type="entry name" value="OUTER MEMBRANE PROTEIN ASSEMBLY FACTOR BAMB"/>
    <property type="match status" value="1"/>
</dbReference>
<evidence type="ECO:0000313" key="3">
    <source>
        <dbReference type="Proteomes" id="UP000619479"/>
    </source>
</evidence>
<dbReference type="EMBL" id="BOMH01000007">
    <property type="protein sequence ID" value="GID63172.1"/>
    <property type="molecule type" value="Genomic_DNA"/>
</dbReference>
<dbReference type="RefSeq" id="WP_203738629.1">
    <property type="nucleotide sequence ID" value="NZ_BOMH01000007.1"/>
</dbReference>
<dbReference type="InterPro" id="IPR018391">
    <property type="entry name" value="PQQ_b-propeller_rpt"/>
</dbReference>
<dbReference type="Pfam" id="PF13360">
    <property type="entry name" value="PQQ_2"/>
    <property type="match status" value="1"/>
</dbReference>
<dbReference type="InterPro" id="IPR002372">
    <property type="entry name" value="PQQ_rpt_dom"/>
</dbReference>
<organism evidence="2 3">
    <name type="scientific">Actinoplanes cyaneus</name>
    <dbReference type="NCBI Taxonomy" id="52696"/>
    <lineage>
        <taxon>Bacteria</taxon>
        <taxon>Bacillati</taxon>
        <taxon>Actinomycetota</taxon>
        <taxon>Actinomycetes</taxon>
        <taxon>Micromonosporales</taxon>
        <taxon>Micromonosporaceae</taxon>
        <taxon>Actinoplanes</taxon>
    </lineage>
</organism>
<proteinExistence type="predicted"/>
<reference evidence="2" key="1">
    <citation type="submission" date="2021-01" db="EMBL/GenBank/DDBJ databases">
        <title>Whole genome shotgun sequence of Actinoplanes cyaneus NBRC 14990.</title>
        <authorList>
            <person name="Komaki H."/>
            <person name="Tamura T."/>
        </authorList>
    </citation>
    <scope>NUCLEOTIDE SEQUENCE</scope>
    <source>
        <strain evidence="2">NBRC 14990</strain>
    </source>
</reference>
<dbReference type="Proteomes" id="UP000619479">
    <property type="component" value="Unassembled WGS sequence"/>
</dbReference>
<sequence length="388" mass="40855">MLIDLDVAPPPVPPRSRRPPWRPIRVAVAAAVLLLLGGATVAPRQVVFPEVAGTGGRSVSDSLVTPEALYTVFDATGDDSVEVVAQPLVAGGPSWQVEAPLLAADSLSLSRIGSVLVVQDEVTVKILDVATGRDRWSAGDATALVLGDGVLIRDDDGEVRFADVETGTVRWRQRTDVIEAHADASGRYLFLIGTDLTVQVRSAADGRLLARRAMGEALEESIPVLAGDRVYLLGASTVTALRLTDLTTVWTARPLVMHPTEVVPCGAVLCVRGQSGISALDPATGALRWTAPGWVGLSGGVAQRSDGRNAVLDPETGTVVRHLGPGRVAGDLMLRLDGDRTQVTDLRTGRLYGTLPDVVPYGCTAAGEFLACRKSGGVTVWRIIRTAS</sequence>
<keyword evidence="3" id="KW-1185">Reference proteome</keyword>
<gene>
    <name evidence="2" type="ORF">Acy02nite_10530</name>
</gene>
<name>A0A919M272_9ACTN</name>
<dbReference type="PANTHER" id="PTHR34512">
    <property type="entry name" value="CELL SURFACE PROTEIN"/>
    <property type="match status" value="1"/>
</dbReference>
<protein>
    <recommendedName>
        <fullName evidence="1">Pyrrolo-quinoline quinone repeat domain-containing protein</fullName>
    </recommendedName>
</protein>
<dbReference type="InterPro" id="IPR011047">
    <property type="entry name" value="Quinoprotein_ADH-like_sf"/>
</dbReference>
<dbReference type="SMART" id="SM00564">
    <property type="entry name" value="PQQ"/>
    <property type="match status" value="2"/>
</dbReference>
<dbReference type="Gene3D" id="2.130.10.10">
    <property type="entry name" value="YVTN repeat-like/Quinoprotein amine dehydrogenase"/>
    <property type="match status" value="1"/>
</dbReference>
<accession>A0A919M272</accession>
<feature type="domain" description="Pyrrolo-quinoline quinone repeat" evidence="1">
    <location>
        <begin position="156"/>
        <end position="292"/>
    </location>
</feature>
<evidence type="ECO:0000259" key="1">
    <source>
        <dbReference type="Pfam" id="PF13360"/>
    </source>
</evidence>